<keyword evidence="2" id="KW-1133">Transmembrane helix</keyword>
<feature type="transmembrane region" description="Helical" evidence="2">
    <location>
        <begin position="405"/>
        <end position="424"/>
    </location>
</feature>
<proteinExistence type="predicted"/>
<reference evidence="3" key="1">
    <citation type="submission" date="2020-11" db="EMBL/GenBank/DDBJ databases">
        <authorList>
            <person name="Tran Van P."/>
        </authorList>
    </citation>
    <scope>NUCLEOTIDE SEQUENCE</scope>
</reference>
<accession>A0A7R9CK03</accession>
<dbReference type="AlphaFoldDB" id="A0A7R9CK03"/>
<evidence type="ECO:0000313" key="3">
    <source>
        <dbReference type="EMBL" id="CAD7397955.1"/>
    </source>
</evidence>
<evidence type="ECO:0000256" key="2">
    <source>
        <dbReference type="SAM" id="Phobius"/>
    </source>
</evidence>
<keyword evidence="2" id="KW-0812">Transmembrane</keyword>
<protein>
    <submittedName>
        <fullName evidence="3">Uncharacterized protein</fullName>
    </submittedName>
</protein>
<feature type="region of interest" description="Disordered" evidence="1">
    <location>
        <begin position="327"/>
        <end position="350"/>
    </location>
</feature>
<feature type="region of interest" description="Disordered" evidence="1">
    <location>
        <begin position="517"/>
        <end position="550"/>
    </location>
</feature>
<sequence>MEKGGCPAALWVMVFPGSNGNRILPRVESRRGTNSDRAPPQVVIMGMPTSAERLADSGVKSRALWMIMLVDRESFKVSGNCPSSKYVVALDDEATAKISHDEGAGKITVSQPFCRPVIDPPTGTFEHPLGNSTLLLDTLSFTGVRVTPCSEKYAILVTRKISHGGNKGTSTAWQERHSYLVIRNIALLWQERYFNLVTRSTFSPGHKQDTVTLWHERYSHRVPKRHLPMKQVRMDITPPRSKSPYPLLRSAAPLGRSVLRGQSWVQHRVVVLLKSCKPGIRASHASTTDFRSRHSLTFNEMVRHYQRKSDRGIGKVDLEEVNPHLRRRRVENHLGKATPSSPDRDSNLDLPVLSSRAQHDKRVSQLRHREVWRTSGFSFSWRGHWGSSHPVPGTYSGTRVSLGEVTGVVAILCLGLTPVQGFLLERRRRRRRMSIEDRQLPWSWEHRNTACEGGIQPLVAAVTRPRIGMMTLWEKIKRNPWYFDSKDVKQKVSQSLQLSTEMFSQIVGFCETCKRARKGPGSKVNPPPVPDIPSTSPACSPRRQLKEELI</sequence>
<keyword evidence="2" id="KW-0472">Membrane</keyword>
<evidence type="ECO:0000256" key="1">
    <source>
        <dbReference type="SAM" id="MobiDB-lite"/>
    </source>
</evidence>
<dbReference type="EMBL" id="OC317607">
    <property type="protein sequence ID" value="CAD7397955.1"/>
    <property type="molecule type" value="Genomic_DNA"/>
</dbReference>
<organism evidence="3">
    <name type="scientific">Timema cristinae</name>
    <name type="common">Walking stick</name>
    <dbReference type="NCBI Taxonomy" id="61476"/>
    <lineage>
        <taxon>Eukaryota</taxon>
        <taxon>Metazoa</taxon>
        <taxon>Ecdysozoa</taxon>
        <taxon>Arthropoda</taxon>
        <taxon>Hexapoda</taxon>
        <taxon>Insecta</taxon>
        <taxon>Pterygota</taxon>
        <taxon>Neoptera</taxon>
        <taxon>Polyneoptera</taxon>
        <taxon>Phasmatodea</taxon>
        <taxon>Timematodea</taxon>
        <taxon>Timematoidea</taxon>
        <taxon>Timematidae</taxon>
        <taxon>Timema</taxon>
    </lineage>
</organism>
<gene>
    <name evidence="3" type="ORF">TCEB3V08_LOCUS4284</name>
</gene>
<name>A0A7R9CK03_TIMCR</name>